<comment type="subcellular location">
    <subcellularLocation>
        <location evidence="1">Cell membrane</location>
    </subcellularLocation>
</comment>
<evidence type="ECO:0000256" key="1">
    <source>
        <dbReference type="ARBA" id="ARBA00004236"/>
    </source>
</evidence>
<evidence type="ECO:0000256" key="3">
    <source>
        <dbReference type="ARBA" id="ARBA00023136"/>
    </source>
</evidence>
<dbReference type="GO" id="GO:0007165">
    <property type="term" value="P:signal transduction"/>
    <property type="evidence" value="ECO:0007669"/>
    <property type="project" value="UniProtKB-KW"/>
</dbReference>
<evidence type="ECO:0000313" key="10">
    <source>
        <dbReference type="EMBL" id="CAG7652337.1"/>
    </source>
</evidence>
<evidence type="ECO:0000256" key="5">
    <source>
        <dbReference type="ARBA" id="ARBA00029447"/>
    </source>
</evidence>
<accession>A0A916KAD1</accession>
<keyword evidence="11" id="KW-1185">Reference proteome</keyword>
<keyword evidence="7" id="KW-0812">Transmembrane</keyword>
<feature type="domain" description="HAMP" evidence="9">
    <location>
        <begin position="366"/>
        <end position="418"/>
    </location>
</feature>
<protein>
    <recommendedName>
        <fullName evidence="12">Methyl-accepting chemotaxis protein</fullName>
    </recommendedName>
</protein>
<evidence type="ECO:0000256" key="4">
    <source>
        <dbReference type="ARBA" id="ARBA00023224"/>
    </source>
</evidence>
<dbReference type="AlphaFoldDB" id="A0A916KAD1"/>
<dbReference type="InterPro" id="IPR004089">
    <property type="entry name" value="MCPsignal_dom"/>
</dbReference>
<evidence type="ECO:0000259" key="9">
    <source>
        <dbReference type="PROSITE" id="PS50885"/>
    </source>
</evidence>
<feature type="transmembrane region" description="Helical" evidence="7">
    <location>
        <begin position="350"/>
        <end position="369"/>
    </location>
</feature>
<comment type="similarity">
    <text evidence="5">Belongs to the methyl-accepting chemotaxis (MCP) protein family.</text>
</comment>
<dbReference type="Pfam" id="PF00672">
    <property type="entry name" value="HAMP"/>
    <property type="match status" value="1"/>
</dbReference>
<evidence type="ECO:0008006" key="12">
    <source>
        <dbReference type="Google" id="ProtNLM"/>
    </source>
</evidence>
<evidence type="ECO:0000256" key="7">
    <source>
        <dbReference type="SAM" id="Phobius"/>
    </source>
</evidence>
<dbReference type="PROSITE" id="PS50111">
    <property type="entry name" value="CHEMOTAXIS_TRANSDUC_2"/>
    <property type="match status" value="1"/>
</dbReference>
<dbReference type="RefSeq" id="WP_218096156.1">
    <property type="nucleotide sequence ID" value="NZ_CAJVAS010000069.1"/>
</dbReference>
<reference evidence="10" key="1">
    <citation type="submission" date="2021-06" db="EMBL/GenBank/DDBJ databases">
        <authorList>
            <person name="Criscuolo A."/>
        </authorList>
    </citation>
    <scope>NUCLEOTIDE SEQUENCE</scope>
    <source>
        <strain evidence="10">CIP111600</strain>
    </source>
</reference>
<keyword evidence="2" id="KW-1003">Cell membrane</keyword>
<gene>
    <name evidence="10" type="ORF">PAESOLCIP111_06506</name>
</gene>
<dbReference type="PANTHER" id="PTHR32089:SF112">
    <property type="entry name" value="LYSOZYME-LIKE PROTEIN-RELATED"/>
    <property type="match status" value="1"/>
</dbReference>
<dbReference type="PROSITE" id="PS50885">
    <property type="entry name" value="HAMP"/>
    <property type="match status" value="1"/>
</dbReference>
<evidence type="ECO:0000256" key="6">
    <source>
        <dbReference type="PROSITE-ProRule" id="PRU00284"/>
    </source>
</evidence>
<evidence type="ECO:0000259" key="8">
    <source>
        <dbReference type="PROSITE" id="PS50111"/>
    </source>
</evidence>
<evidence type="ECO:0000313" key="11">
    <source>
        <dbReference type="Proteomes" id="UP000693672"/>
    </source>
</evidence>
<proteinExistence type="inferred from homology"/>
<feature type="transmembrane region" description="Helical" evidence="7">
    <location>
        <begin position="57"/>
        <end position="79"/>
    </location>
</feature>
<evidence type="ECO:0000256" key="2">
    <source>
        <dbReference type="ARBA" id="ARBA00022475"/>
    </source>
</evidence>
<name>A0A916KAD1_9BACL</name>
<comment type="caution">
    <text evidence="10">The sequence shown here is derived from an EMBL/GenBank/DDBJ whole genome shotgun (WGS) entry which is preliminary data.</text>
</comment>
<organism evidence="10 11">
    <name type="scientific">Paenibacillus solanacearum</name>
    <dbReference type="NCBI Taxonomy" id="2048548"/>
    <lineage>
        <taxon>Bacteria</taxon>
        <taxon>Bacillati</taxon>
        <taxon>Bacillota</taxon>
        <taxon>Bacilli</taxon>
        <taxon>Bacillales</taxon>
        <taxon>Paenibacillaceae</taxon>
        <taxon>Paenibacillus</taxon>
    </lineage>
</organism>
<keyword evidence="4 6" id="KW-0807">Transducer</keyword>
<dbReference type="InterPro" id="IPR003660">
    <property type="entry name" value="HAMP_dom"/>
</dbReference>
<dbReference type="SMART" id="SM00304">
    <property type="entry name" value="HAMP"/>
    <property type="match status" value="1"/>
</dbReference>
<dbReference type="Pfam" id="PF00015">
    <property type="entry name" value="MCPsignal"/>
    <property type="match status" value="1"/>
</dbReference>
<keyword evidence="7" id="KW-1133">Transmembrane helix</keyword>
<dbReference type="GO" id="GO:0005886">
    <property type="term" value="C:plasma membrane"/>
    <property type="evidence" value="ECO:0007669"/>
    <property type="project" value="UniProtKB-SubCell"/>
</dbReference>
<keyword evidence="3 7" id="KW-0472">Membrane</keyword>
<dbReference type="PANTHER" id="PTHR32089">
    <property type="entry name" value="METHYL-ACCEPTING CHEMOTAXIS PROTEIN MCPB"/>
    <property type="match status" value="1"/>
</dbReference>
<dbReference type="SMART" id="SM00283">
    <property type="entry name" value="MA"/>
    <property type="match status" value="1"/>
</dbReference>
<sequence length="723" mass="78160">MKDKLHSLKASLQKAGKLLSSKLSNVQFRGAAASSAGESVLKSIGLQNGLKSVGAKLFLIFFVSILFFVLTVGLTSYVISKGIIQKKVASATEQTITLAGEKLDLLYANYEDLSMQVVLDNDLKKMITEYEATSKGSYDNLLLKQKIGEKLNVYTYSNKTIKSIHLFKGNGEPINTSSATFSKESLLQEEWFKKIVENNGKATWLETRSKGFADGGSASPSFAVGRVLKGLTGTTSANGDAVLMLEINIDAVGKELTGIEMGEGGRTVIVGPDGKLLYDANPASIGADSAIGVAMESFKDPNGNLLSDNEKMQLVYFKSEKTGWFLIGAMPVAMLVKDAGFIFWMTWIMALIAAIIAVAIGFFIVRMIGRPIIMLRNLMKDAQDGDLRVRMTVISQDEIGQLGQSFNEMMEKITSLVQQTNLSAHEVLITATELSEASKQTATSAKEIAVATEEIASGASSLAVESERGTELTHNIGQQMKIVVESNVVMGTAAAEVQQSSEQGIVYMSELTGKTNKTESMIRSMVEKVDHLKESTGSIRKILEMLNNISKQTNILSLNATIEAARAGAAGKGFMVVADEIRKLADQSRQSIAVVGEITEKIQREIDETVQVLSQAYPIFQEQIVSVKEADQIFKEVQSHMGGFIAQLSGVTESISELEASQLVLNDAMTSVSAVAQQSSATSEEVASLSSEQMNISSGLVRLSDKLEELSNSLKESLSRFRV</sequence>
<dbReference type="Proteomes" id="UP000693672">
    <property type="component" value="Unassembled WGS sequence"/>
</dbReference>
<dbReference type="CDD" id="cd06225">
    <property type="entry name" value="HAMP"/>
    <property type="match status" value="1"/>
</dbReference>
<dbReference type="EMBL" id="CAJVAS010000069">
    <property type="protein sequence ID" value="CAG7652337.1"/>
    <property type="molecule type" value="Genomic_DNA"/>
</dbReference>
<feature type="domain" description="Methyl-accepting transducer" evidence="8">
    <location>
        <begin position="437"/>
        <end position="694"/>
    </location>
</feature>